<name>A0A0E0DA59_9ORYZ</name>
<dbReference type="AlphaFoldDB" id="A0A0E0DA59"/>
<organism evidence="1">
    <name type="scientific">Oryza meridionalis</name>
    <dbReference type="NCBI Taxonomy" id="40149"/>
    <lineage>
        <taxon>Eukaryota</taxon>
        <taxon>Viridiplantae</taxon>
        <taxon>Streptophyta</taxon>
        <taxon>Embryophyta</taxon>
        <taxon>Tracheophyta</taxon>
        <taxon>Spermatophyta</taxon>
        <taxon>Magnoliopsida</taxon>
        <taxon>Liliopsida</taxon>
        <taxon>Poales</taxon>
        <taxon>Poaceae</taxon>
        <taxon>BOP clade</taxon>
        <taxon>Oryzoideae</taxon>
        <taxon>Oryzeae</taxon>
        <taxon>Oryzinae</taxon>
        <taxon>Oryza</taxon>
    </lineage>
</organism>
<proteinExistence type="predicted"/>
<accession>A0A0E0DA59</accession>
<evidence type="ECO:0000313" key="2">
    <source>
        <dbReference type="Proteomes" id="UP000008021"/>
    </source>
</evidence>
<dbReference type="HOGENOM" id="CLU_2487200_0_0_1"/>
<dbReference type="Proteomes" id="UP000008021">
    <property type="component" value="Chromosome 4"/>
</dbReference>
<reference evidence="1" key="1">
    <citation type="submission" date="2015-04" db="UniProtKB">
        <authorList>
            <consortium name="EnsemblPlants"/>
        </authorList>
    </citation>
    <scope>IDENTIFICATION</scope>
</reference>
<protein>
    <submittedName>
        <fullName evidence="1">Uncharacterized protein</fullName>
    </submittedName>
</protein>
<dbReference type="EnsemblPlants" id="OMERI04G00880.1">
    <property type="protein sequence ID" value="OMERI04G00880.1"/>
    <property type="gene ID" value="OMERI04G00880"/>
</dbReference>
<evidence type="ECO:0000313" key="1">
    <source>
        <dbReference type="EnsemblPlants" id="OMERI04G00880.1"/>
    </source>
</evidence>
<dbReference type="Gramene" id="OMERI04G00880.1">
    <property type="protein sequence ID" value="OMERI04G00880.1"/>
    <property type="gene ID" value="OMERI04G00880"/>
</dbReference>
<sequence length="87" mass="9312">MAIDAAPVDNSVANLEASKVYNCGRIAYRKALNVVVDASLLAKKLETKEATFEQTKIVASTLTKAKPTGDGNKIVAFSFAYRMASDV</sequence>
<keyword evidence="2" id="KW-1185">Reference proteome</keyword>
<reference evidence="1" key="2">
    <citation type="submission" date="2018-05" db="EMBL/GenBank/DDBJ databases">
        <title>OmerRS3 (Oryza meridionalis Reference Sequence Version 3).</title>
        <authorList>
            <person name="Zhang J."/>
            <person name="Kudrna D."/>
            <person name="Lee S."/>
            <person name="Talag J."/>
            <person name="Welchert J."/>
            <person name="Wing R.A."/>
        </authorList>
    </citation>
    <scope>NUCLEOTIDE SEQUENCE [LARGE SCALE GENOMIC DNA]</scope>
    <source>
        <strain evidence="1">cv. OR44</strain>
    </source>
</reference>